<evidence type="ECO:0000256" key="10">
    <source>
        <dbReference type="ARBA" id="ARBA00023136"/>
    </source>
</evidence>
<evidence type="ECO:0000256" key="3">
    <source>
        <dbReference type="ARBA" id="ARBA00006003"/>
    </source>
</evidence>
<keyword evidence="21" id="KW-1185">Reference proteome</keyword>
<evidence type="ECO:0000259" key="19">
    <source>
        <dbReference type="SMART" id="SM00213"/>
    </source>
</evidence>
<dbReference type="Gene3D" id="3.10.20.90">
    <property type="entry name" value="Phosphatidylinositol 3-kinase Catalytic Subunit, Chain A, domain 1"/>
    <property type="match status" value="4"/>
</dbReference>
<evidence type="ECO:0000256" key="8">
    <source>
        <dbReference type="ARBA" id="ARBA00022989"/>
    </source>
</evidence>
<evidence type="ECO:0000256" key="14">
    <source>
        <dbReference type="ARBA" id="ARBA00039109"/>
    </source>
</evidence>
<evidence type="ECO:0000256" key="9">
    <source>
        <dbReference type="ARBA" id="ARBA00023034"/>
    </source>
</evidence>
<dbReference type="Proteomes" id="UP000838412">
    <property type="component" value="Chromosome 1"/>
</dbReference>
<dbReference type="CDD" id="cd23964">
    <property type="entry name" value="GT29_ST6GALNAC1_2"/>
    <property type="match status" value="1"/>
</dbReference>
<dbReference type="Pfam" id="PF00240">
    <property type="entry name" value="ubiquitin"/>
    <property type="match status" value="3"/>
</dbReference>
<evidence type="ECO:0000256" key="2">
    <source>
        <dbReference type="ARBA" id="ARBA00004922"/>
    </source>
</evidence>
<dbReference type="Gene3D" id="3.90.1480.20">
    <property type="entry name" value="Glycosyl transferase family 29"/>
    <property type="match status" value="1"/>
</dbReference>
<keyword evidence="11" id="KW-1015">Disulfide bond</keyword>
<feature type="region of interest" description="Disordered" evidence="17">
    <location>
        <begin position="888"/>
        <end position="913"/>
    </location>
</feature>
<feature type="domain" description="Ubiquitin-like" evidence="19">
    <location>
        <begin position="1008"/>
        <end position="1085"/>
    </location>
</feature>
<feature type="compositionally biased region" description="Polar residues" evidence="17">
    <location>
        <begin position="119"/>
        <end position="154"/>
    </location>
</feature>
<comment type="pathway">
    <text evidence="2">Protein modification; protein glycosylation.</text>
</comment>
<evidence type="ECO:0000256" key="12">
    <source>
        <dbReference type="ARBA" id="ARBA00023180"/>
    </source>
</evidence>
<feature type="compositionally biased region" description="Polar residues" evidence="17">
    <location>
        <begin position="895"/>
        <end position="910"/>
    </location>
</feature>
<keyword evidence="7" id="KW-0735">Signal-anchor</keyword>
<keyword evidence="9" id="KW-0333">Golgi apparatus</keyword>
<evidence type="ECO:0000256" key="5">
    <source>
        <dbReference type="ARBA" id="ARBA00022679"/>
    </source>
</evidence>
<dbReference type="PANTHER" id="PTHR45941:SF2">
    <property type="entry name" value="ALPHA-N-ACETYLGALACTOSAMINIDE ALPHA-2,6-SIALYLTRANSFERASE 2-LIKE"/>
    <property type="match status" value="1"/>
</dbReference>
<evidence type="ECO:0000256" key="7">
    <source>
        <dbReference type="ARBA" id="ARBA00022968"/>
    </source>
</evidence>
<comment type="catalytic activity">
    <reaction evidence="15">
        <text>a 3-O-[N-acetyl-alpha-neuraminyl-(2-&gt;3)-beta-D-galactosyl-(1-&gt;3)-N-acetyl-alpha-D-galactosaminyl]-L-threonyl-[protein] + CMP-N-acetyl-beta-neuraminate = a 3-O-{alpha-Neu5Ac-(2-&gt;3)-beta-D-Gal-(1-&gt;3)-[alpha-Neu5Ac-(2-&gt;6)]-alpha-D-GalNAc}-L-threonyl-[protein] + CMP + H(+)</text>
        <dbReference type="Rhea" id="RHEA:81659"/>
        <dbReference type="Rhea" id="RHEA-COMP:14417"/>
        <dbReference type="Rhea" id="RHEA-COMP:16763"/>
        <dbReference type="ChEBI" id="CHEBI:15378"/>
        <dbReference type="ChEBI" id="CHEBI:57812"/>
        <dbReference type="ChEBI" id="CHEBI:60377"/>
        <dbReference type="ChEBI" id="CHEBI:139598"/>
        <dbReference type="ChEBI" id="CHEBI:156398"/>
    </reaction>
    <physiologicalReaction direction="left-to-right" evidence="15">
        <dbReference type="Rhea" id="RHEA:81660"/>
    </physiologicalReaction>
</comment>
<dbReference type="CDD" id="cd17039">
    <property type="entry name" value="Ubl_ubiquitin_like"/>
    <property type="match status" value="4"/>
</dbReference>
<accession>A0A8J9YMK6</accession>
<keyword evidence="12" id="KW-0325">Glycoprotein</keyword>
<feature type="compositionally biased region" description="Basic and acidic residues" evidence="17">
    <location>
        <begin position="158"/>
        <end position="171"/>
    </location>
</feature>
<feature type="transmembrane region" description="Helical" evidence="18">
    <location>
        <begin position="29"/>
        <end position="47"/>
    </location>
</feature>
<keyword evidence="8 18" id="KW-1133">Transmembrane helix</keyword>
<feature type="region of interest" description="Disordered" evidence="17">
    <location>
        <begin position="84"/>
        <end position="190"/>
    </location>
</feature>
<organism evidence="20 21">
    <name type="scientific">Branchiostoma lanceolatum</name>
    <name type="common">Common lancelet</name>
    <name type="synonym">Amphioxus lanceolatum</name>
    <dbReference type="NCBI Taxonomy" id="7740"/>
    <lineage>
        <taxon>Eukaryota</taxon>
        <taxon>Metazoa</taxon>
        <taxon>Chordata</taxon>
        <taxon>Cephalochordata</taxon>
        <taxon>Leptocardii</taxon>
        <taxon>Amphioxiformes</taxon>
        <taxon>Branchiostomatidae</taxon>
        <taxon>Branchiostoma</taxon>
    </lineage>
</organism>
<comment type="catalytic activity">
    <reaction evidence="16">
        <text>a 3-O-[N-acetyl-alpha-D-galactosaminyl]-L-threonyl-[protein] + CMP-N-acetyl-beta-neuraminate = a 3-O-[N-acetyl-alpha-neuraminosyl-(2-&gt;6)-N-acetyl-alpha-D-galactosaminyl]-L-threonyl-[protein] + CMP + H(+)</text>
        <dbReference type="Rhea" id="RHEA:81643"/>
        <dbReference type="Rhea" id="RHEA-COMP:11689"/>
        <dbReference type="Rhea" id="RHEA-COMP:19720"/>
        <dbReference type="ChEBI" id="CHEBI:15378"/>
        <dbReference type="ChEBI" id="CHEBI:57812"/>
        <dbReference type="ChEBI" id="CHEBI:60377"/>
        <dbReference type="ChEBI" id="CHEBI:87075"/>
        <dbReference type="ChEBI" id="CHEBI:231970"/>
    </reaction>
    <physiologicalReaction direction="left-to-right" evidence="16">
        <dbReference type="Rhea" id="RHEA:81644"/>
    </physiologicalReaction>
</comment>
<dbReference type="GO" id="GO:0000139">
    <property type="term" value="C:Golgi membrane"/>
    <property type="evidence" value="ECO:0007669"/>
    <property type="project" value="UniProtKB-SubCell"/>
</dbReference>
<evidence type="ECO:0000256" key="17">
    <source>
        <dbReference type="SAM" id="MobiDB-lite"/>
    </source>
</evidence>
<gene>
    <name evidence="20" type="primary">ST6GALNAC2</name>
    <name evidence="20" type="ORF">BLAG_LOCUS706</name>
</gene>
<feature type="domain" description="Ubiquitin-like" evidence="19">
    <location>
        <begin position="919"/>
        <end position="992"/>
    </location>
</feature>
<comment type="subcellular location">
    <subcellularLocation>
        <location evidence="1">Golgi apparatus membrane</location>
        <topology evidence="1">Single-pass type II membrane protein</topology>
    </subcellularLocation>
</comment>
<feature type="compositionally biased region" description="Basic and acidic residues" evidence="17">
    <location>
        <begin position="84"/>
        <end position="100"/>
    </location>
</feature>
<feature type="region of interest" description="Disordered" evidence="17">
    <location>
        <begin position="634"/>
        <end position="748"/>
    </location>
</feature>
<dbReference type="PANTHER" id="PTHR45941">
    <property type="entry name" value="ALPHA-N-ACETYLGALACTOSAMINIDE ALPHA-2,6-SIALYLTRANSFERASE 2-LIKE-RELATED"/>
    <property type="match status" value="1"/>
</dbReference>
<feature type="domain" description="Ubiquitin-like" evidence="19">
    <location>
        <begin position="810"/>
        <end position="883"/>
    </location>
</feature>
<evidence type="ECO:0000256" key="6">
    <source>
        <dbReference type="ARBA" id="ARBA00022692"/>
    </source>
</evidence>
<evidence type="ECO:0000256" key="13">
    <source>
        <dbReference type="ARBA" id="ARBA00036348"/>
    </source>
</evidence>
<protein>
    <recommendedName>
        <fullName evidence="14">alpha-N-acetylgalactosaminide alpha-2,6-sialyltransferase</fullName>
        <ecNumber evidence="14">2.4.3.3</ecNumber>
    </recommendedName>
</protein>
<evidence type="ECO:0000313" key="21">
    <source>
        <dbReference type="Proteomes" id="UP000838412"/>
    </source>
</evidence>
<evidence type="ECO:0000256" key="15">
    <source>
        <dbReference type="ARBA" id="ARBA00050664"/>
    </source>
</evidence>
<dbReference type="EMBL" id="OV696686">
    <property type="protein sequence ID" value="CAH1228650.1"/>
    <property type="molecule type" value="Genomic_DNA"/>
</dbReference>
<comment type="catalytic activity">
    <reaction evidence="13">
        <text>a beta-D-galactosyl-(1-&gt;3)-N-acetyl-alpha-D-galactosaminyl derivative + CMP-N-acetyl-beta-neuraminate = a beta-D-galactosyl-(1-&gt;3)-[N-acetyl-alpha-neuraminyl-(2-&gt;6)]-N-acetyl-alpha-D-galactosaminyl derivative + CMP + H(+)</text>
        <dbReference type="Rhea" id="RHEA:11136"/>
        <dbReference type="ChEBI" id="CHEBI:15378"/>
        <dbReference type="ChEBI" id="CHEBI:57812"/>
        <dbReference type="ChEBI" id="CHEBI:60377"/>
        <dbReference type="ChEBI" id="CHEBI:133470"/>
        <dbReference type="ChEBI" id="CHEBI:140764"/>
        <dbReference type="EC" id="2.4.3.3"/>
    </reaction>
    <physiologicalReaction direction="left-to-right" evidence="13">
        <dbReference type="Rhea" id="RHEA:11137"/>
    </physiologicalReaction>
</comment>
<dbReference type="InterPro" id="IPR038578">
    <property type="entry name" value="GT29-like_sf"/>
</dbReference>
<keyword evidence="4" id="KW-0328">Glycosyltransferase</keyword>
<evidence type="ECO:0000313" key="20">
    <source>
        <dbReference type="EMBL" id="CAH1228650.1"/>
    </source>
</evidence>
<feature type="compositionally biased region" description="Low complexity" evidence="17">
    <location>
        <begin position="727"/>
        <end position="746"/>
    </location>
</feature>
<feature type="compositionally biased region" description="Basic and acidic residues" evidence="17">
    <location>
        <begin position="634"/>
        <end position="726"/>
    </location>
</feature>
<dbReference type="GO" id="GO:0001665">
    <property type="term" value="F:alpha-N-acetylgalactosaminide alpha-2,6-sialyltransferase activity"/>
    <property type="evidence" value="ECO:0007669"/>
    <property type="project" value="UniProtKB-EC"/>
</dbReference>
<comment type="similarity">
    <text evidence="3">Belongs to the glycosyltransferase 29 family.</text>
</comment>
<evidence type="ECO:0000256" key="1">
    <source>
        <dbReference type="ARBA" id="ARBA00004323"/>
    </source>
</evidence>
<dbReference type="InterPro" id="IPR029071">
    <property type="entry name" value="Ubiquitin-like_domsf"/>
</dbReference>
<evidence type="ECO:0000256" key="18">
    <source>
        <dbReference type="SAM" id="Phobius"/>
    </source>
</evidence>
<evidence type="ECO:0000256" key="16">
    <source>
        <dbReference type="ARBA" id="ARBA00052285"/>
    </source>
</evidence>
<feature type="region of interest" description="Disordered" evidence="17">
    <location>
        <begin position="775"/>
        <end position="809"/>
    </location>
</feature>
<sequence>MCSGASAMRSIQEQLIPAVEECNMGRFKWLFLLCMFIALGFVSFSYLRRSPADVDSASRWASSIYDNLPRYKVRGFKGVLDTIDRQDPTRIQEETTRTSENDSNAKSSTPSKELVKDNAQPQTVNITESGKSTSSDGKQTVLDPNNNKTDTNDSLIVDTEKNRTEATRKPTESGTPPPPTVPPAKRDPKWFLSDDTYTKSKCPSALRKNPEKVPEGLKLIPDIPVLMWDEHINPEEYARLSQFKMNYGWQGLPYADIKNCLRHLNTSVHRYMFPGWTPDHAGCIRCAVVGNGGILRGSGKGKEIDGHDYVWRVNSAITEGYEDDVGTRTSFYFHDINTMKNSQAATRKFGYKHPPQDKDTIYTTISSGIRDYVYFDAAISWKPVESGRDKSKAPPSQYGERPANTKFRMLHPDFMRYLKYNWLDSPRRRGKLANIYRPTTGGSMLLTALHTCDVTDVYGFITEDHRQYNDHYYEKDWHKVVFYANHDFQMEIEIWDKLDKAGLMNFSCSRTRINTKSKSIAPLPKTMAPRRKRAVRAISEEDVVTMSTLRELLDNQKKEFTSLMEIQRRNFTSHIETVMDTTNRRIDDLVRKVQAVKGSLQYSQREIGGVKSSSQEQEQRIKDIESQIAQFRSDIHTDPTRDGHSDSQSHRDDHSDSQSHRDDHSDSQSHRNDHSDSHPRRDGHSDSQSHRDDHSDSQSHRNDHLDSQSRRDDQSDSQSHIDDHSDSQSCSSSYSLPSPRRSSSYDIDNCSDLEDFELEVAEEFDRNQDYSQVVYDDESDDPSDNQMDNVYDNESEDGSDVEKKNENDIWQLPVKGPDGSTIFIRIHKDATVDEVISQISKRKSIRMEQLCVMYTTDKLEYGQGKRLSDYHIEDMYTLHYTVSGAKPPLFKQRCPSPQEQQEADKTTNGSDMDEDSNIWQLTAKLNDTNAHHIRIKKDATVDELIEKISDRIKIPIESQSIIFTTKRLEYGQGKQLSDYGIQDKSTMFVVLRLEVPSLDSLAAPTDLWQLSIKDNTGFTYHIRIHKDTIVDKLIDKISEANGSPRERMTFVYKRNQKSCQLEYGKRKRLTDYGIQDKSTIEIIFRTGATASESQTSSTPHVKVKQEEDVKAADASESSNIWQLTVCHLSGRKDNIIIHKHATVDRLMDKISERSGIPTVQMRNILYRGQKLYQGRRLSDYPLQNNSTLFLGLRL</sequence>
<dbReference type="AlphaFoldDB" id="A0A8J9YMK6"/>
<dbReference type="EC" id="2.4.3.3" evidence="14"/>
<dbReference type="InterPro" id="IPR000626">
    <property type="entry name" value="Ubiquitin-like_dom"/>
</dbReference>
<feature type="compositionally biased region" description="Polar residues" evidence="17">
    <location>
        <begin position="101"/>
        <end position="111"/>
    </location>
</feature>
<feature type="domain" description="Ubiquitin-like" evidence="19">
    <location>
        <begin position="1121"/>
        <end position="1193"/>
    </location>
</feature>
<dbReference type="SMART" id="SM00213">
    <property type="entry name" value="UBQ"/>
    <property type="match status" value="4"/>
</dbReference>
<dbReference type="SUPFAM" id="SSF54236">
    <property type="entry name" value="Ubiquitin-like"/>
    <property type="match status" value="4"/>
</dbReference>
<dbReference type="OrthoDB" id="10264956at2759"/>
<keyword evidence="5" id="KW-0808">Transferase</keyword>
<reference evidence="20" key="1">
    <citation type="submission" date="2022-01" db="EMBL/GenBank/DDBJ databases">
        <authorList>
            <person name="Braso-Vives M."/>
        </authorList>
    </citation>
    <scope>NUCLEOTIDE SEQUENCE</scope>
</reference>
<keyword evidence="10 18" id="KW-0472">Membrane</keyword>
<name>A0A8J9YMK6_BRALA</name>
<keyword evidence="6 18" id="KW-0812">Transmembrane</keyword>
<proteinExistence type="inferred from homology"/>
<evidence type="ECO:0000256" key="11">
    <source>
        <dbReference type="ARBA" id="ARBA00023157"/>
    </source>
</evidence>
<evidence type="ECO:0000256" key="4">
    <source>
        <dbReference type="ARBA" id="ARBA00022676"/>
    </source>
</evidence>
<dbReference type="InterPro" id="IPR001675">
    <property type="entry name" value="Glyco_trans_29"/>
</dbReference>
<dbReference type="Pfam" id="PF00777">
    <property type="entry name" value="Glyco_transf_29"/>
    <property type="match status" value="1"/>
</dbReference>
<dbReference type="Pfam" id="PF14560">
    <property type="entry name" value="Ubiquitin_2"/>
    <property type="match status" value="1"/>
</dbReference>